<dbReference type="GO" id="GO:0015631">
    <property type="term" value="F:tubulin binding"/>
    <property type="evidence" value="ECO:0007669"/>
    <property type="project" value="TreeGrafter"/>
</dbReference>
<dbReference type="PROSITE" id="PS51221">
    <property type="entry name" value="TTL"/>
    <property type="match status" value="1"/>
</dbReference>
<keyword evidence="2" id="KW-0436">Ligase</keyword>
<dbReference type="SUPFAM" id="SSF56059">
    <property type="entry name" value="Glutathione synthetase ATP-binding domain-like"/>
    <property type="match status" value="1"/>
</dbReference>
<dbReference type="GeneID" id="36381937"/>
<protein>
    <recommendedName>
        <fullName evidence="5">Tubulin--tyrosine ligase-like protein 9</fullName>
    </recommendedName>
</protein>
<evidence type="ECO:0000256" key="4">
    <source>
        <dbReference type="ARBA" id="ARBA00022840"/>
    </source>
</evidence>
<reference evidence="8" key="2">
    <citation type="submission" date="2020-12" db="UniProtKB">
        <authorList>
            <consortium name="WormBaseParasite"/>
        </authorList>
    </citation>
    <scope>IDENTIFICATION</scope>
</reference>
<dbReference type="GO" id="GO:0000226">
    <property type="term" value="P:microtubule cytoskeleton organization"/>
    <property type="evidence" value="ECO:0007669"/>
    <property type="project" value="TreeGrafter"/>
</dbReference>
<evidence type="ECO:0000256" key="5">
    <source>
        <dbReference type="ARBA" id="ARBA00030445"/>
    </source>
</evidence>
<evidence type="ECO:0000313" key="9">
    <source>
        <dbReference type="WormBase" id="SRAE_2000421500"/>
    </source>
</evidence>
<reference evidence="6 7" key="1">
    <citation type="submission" date="2014-09" db="EMBL/GenBank/DDBJ databases">
        <authorList>
            <person name="Martin A.A."/>
        </authorList>
    </citation>
    <scope>NUCLEOTIDE SEQUENCE</scope>
    <source>
        <strain evidence="7">ED321</strain>
        <strain evidence="6">ED321 Heterogonic</strain>
    </source>
</reference>
<evidence type="ECO:0000313" key="8">
    <source>
        <dbReference type="WBParaSite" id="SRAE_2000421500.1"/>
    </source>
</evidence>
<dbReference type="RefSeq" id="XP_024508767.1">
    <property type="nucleotide sequence ID" value="XM_024643058.1"/>
</dbReference>
<organism evidence="6">
    <name type="scientific">Strongyloides ratti</name>
    <name type="common">Parasitic roundworm</name>
    <dbReference type="NCBI Taxonomy" id="34506"/>
    <lineage>
        <taxon>Eukaryota</taxon>
        <taxon>Metazoa</taxon>
        <taxon>Ecdysozoa</taxon>
        <taxon>Nematoda</taxon>
        <taxon>Chromadorea</taxon>
        <taxon>Rhabditida</taxon>
        <taxon>Tylenchina</taxon>
        <taxon>Panagrolaimomorpha</taxon>
        <taxon>Strongyloidoidea</taxon>
        <taxon>Strongyloididae</taxon>
        <taxon>Strongyloides</taxon>
    </lineage>
</organism>
<dbReference type="GO" id="GO:0036064">
    <property type="term" value="C:ciliary basal body"/>
    <property type="evidence" value="ECO:0007669"/>
    <property type="project" value="TreeGrafter"/>
</dbReference>
<evidence type="ECO:0000256" key="3">
    <source>
        <dbReference type="ARBA" id="ARBA00022741"/>
    </source>
</evidence>
<dbReference type="STRING" id="34506.A0A090LIJ7"/>
<dbReference type="Proteomes" id="UP000035682">
    <property type="component" value="Unplaced"/>
</dbReference>
<evidence type="ECO:0000313" key="7">
    <source>
        <dbReference type="Proteomes" id="UP000035682"/>
    </source>
</evidence>
<dbReference type="CTD" id="36381937"/>
<gene>
    <name evidence="6 8 9" type="ORF">SRAE_2000421500</name>
</gene>
<dbReference type="PANTHER" id="PTHR12241">
    <property type="entry name" value="TUBULIN POLYGLUTAMYLASE"/>
    <property type="match status" value="1"/>
</dbReference>
<name>A0A090LIJ7_STRRB</name>
<evidence type="ECO:0000313" key="6">
    <source>
        <dbReference type="EMBL" id="CEF69567.1"/>
    </source>
</evidence>
<proteinExistence type="inferred from homology"/>
<dbReference type="WormBase" id="SRAE_2000421500">
    <property type="protein sequence ID" value="SRP07910"/>
    <property type="gene ID" value="WBGene00264444"/>
</dbReference>
<dbReference type="GO" id="GO:0019098">
    <property type="term" value="P:reproductive behavior"/>
    <property type="evidence" value="ECO:0007669"/>
    <property type="project" value="UniProtKB-ARBA"/>
</dbReference>
<comment type="similarity">
    <text evidence="1">Belongs to the tubulin--tyrosine ligase family.</text>
</comment>
<dbReference type="AlphaFoldDB" id="A0A090LIJ7"/>
<keyword evidence="7" id="KW-1185">Reference proteome</keyword>
<dbReference type="OMA" id="NDITMHL"/>
<evidence type="ECO:0000256" key="1">
    <source>
        <dbReference type="ARBA" id="ARBA00006820"/>
    </source>
</evidence>
<dbReference type="OrthoDB" id="202825at2759"/>
<dbReference type="GO" id="GO:0070740">
    <property type="term" value="F:tubulin-glutamic acid ligase activity"/>
    <property type="evidence" value="ECO:0007669"/>
    <property type="project" value="TreeGrafter"/>
</dbReference>
<evidence type="ECO:0000256" key="2">
    <source>
        <dbReference type="ARBA" id="ARBA00022598"/>
    </source>
</evidence>
<dbReference type="EMBL" id="LN609529">
    <property type="protein sequence ID" value="CEF69567.1"/>
    <property type="molecule type" value="Genomic_DNA"/>
</dbReference>
<dbReference type="WBParaSite" id="SRAE_2000421500.1">
    <property type="protein sequence ID" value="SRAE_2000421500.1"/>
    <property type="gene ID" value="WBGene00264444"/>
</dbReference>
<keyword evidence="3" id="KW-0547">Nucleotide-binding</keyword>
<dbReference type="InterPro" id="IPR004344">
    <property type="entry name" value="TTL/TTLL_fam"/>
</dbReference>
<dbReference type="Gene3D" id="3.30.470.20">
    <property type="entry name" value="ATP-grasp fold, B domain"/>
    <property type="match status" value="1"/>
</dbReference>
<keyword evidence="4" id="KW-0067">ATP-binding</keyword>
<dbReference type="Pfam" id="PF03133">
    <property type="entry name" value="TTL"/>
    <property type="match status" value="1"/>
</dbReference>
<accession>A0A090LIJ7</accession>
<dbReference type="PANTHER" id="PTHR12241:SF39">
    <property type="entry name" value="TUBULIN POLYGLUTAMYLASE TTLL9-RELATED"/>
    <property type="match status" value="1"/>
</dbReference>
<sequence>MSSKTIGSEIKSLKSNNINNDKYKENKDTKIYWKCALSNTIYEVLVNRKNYYQTQNDSWNFYWVNREWMNTSFDKHKFKDNQLVCHFRNDHELTRKDNLIKNLKKAKKIPELEKNLNFIPLSYVLPSEWHLFVEEFKKYNNDNIWIMKPVAGAQGKGIFLFKKLKEITEWKKKDYSSDCEALPYVTQMYIKHPYLIGGKKFDIRLYVLVRTFRPLTVWVHREGFARFSHSKYDLSCHENAYVHLTNVAIAKTAGDFDPEKGLKWSLRNLFRYIMAVHGAGVVRKIQDDIGNIIITSLKSVQPLMIQDKHCFELYGYDILLDENLKGWLLEVNASPSLTPSSQDDFEMKFRVLNHMLDVLDLEKKLLGNEIEVNGFDLLIKNNEIVYSNSYIPKENEINPLISTLNIKLGHYVKPMETPFHNV</sequence>
<dbReference type="GO" id="GO:0005524">
    <property type="term" value="F:ATP binding"/>
    <property type="evidence" value="ECO:0007669"/>
    <property type="project" value="UniProtKB-KW"/>
</dbReference>